<organism evidence="1 2">
    <name type="scientific">Halothiobacillus diazotrophicus</name>
    <dbReference type="NCBI Taxonomy" id="1860122"/>
    <lineage>
        <taxon>Bacteria</taxon>
        <taxon>Pseudomonadati</taxon>
        <taxon>Pseudomonadota</taxon>
        <taxon>Gammaproteobacteria</taxon>
        <taxon>Chromatiales</taxon>
        <taxon>Halothiobacillaceae</taxon>
        <taxon>Halothiobacillus</taxon>
    </lineage>
</organism>
<evidence type="ECO:0000313" key="1">
    <source>
        <dbReference type="EMBL" id="ANJ67022.1"/>
    </source>
</evidence>
<dbReference type="EMBL" id="CP016027">
    <property type="protein sequence ID" value="ANJ67022.1"/>
    <property type="molecule type" value="Genomic_DNA"/>
</dbReference>
<dbReference type="KEGG" id="haz:A9404_06180"/>
<dbReference type="STRING" id="1860122.A9404_06180"/>
<accession>A0A191ZGP1</accession>
<dbReference type="OrthoDB" id="9950160at2"/>
<dbReference type="RefSeq" id="WP_066099384.1">
    <property type="nucleotide sequence ID" value="NZ_CP016027.1"/>
</dbReference>
<name>A0A191ZGP1_9GAMM</name>
<dbReference type="AlphaFoldDB" id="A0A191ZGP1"/>
<sequence>MENESRQLPVALTQSAEYADQWHTYFSSVKPIDDAFIARGFKAVKAYIDRDEELCGTGSYATMIYQLSHQQKIDEWRTVGDALFQEMMVYEEQGEIIPSGYIKRIIDHPVLACHAKLNLLSRCFKEEYYSRVIPHLPALRDARLEERRQLATIWGQQPLARLQENSAINLRKEVMNSVFTDAFGALGFEKRSTKAGVIRMHKPLTSQFAMIVEPDNYCLLRRGICDSGEKYDELYGADNLNWMTYIGSTNKKDRTNWLTFIPPFHSYPFSLYGYFRSTHEMEVSIRAKALIYELLISPFEKIFKKYG</sequence>
<dbReference type="Proteomes" id="UP000078596">
    <property type="component" value="Chromosome"/>
</dbReference>
<proteinExistence type="predicted"/>
<gene>
    <name evidence="1" type="ORF">A9404_06180</name>
</gene>
<protein>
    <submittedName>
        <fullName evidence="1">Uncharacterized protein</fullName>
    </submittedName>
</protein>
<keyword evidence="2" id="KW-1185">Reference proteome</keyword>
<reference evidence="1 2" key="1">
    <citation type="submission" date="2016-06" db="EMBL/GenBank/DDBJ databases">
        <title>Insight into the functional genes involving in sulfur oxidation in Pearl River water.</title>
        <authorList>
            <person name="Luo J."/>
            <person name="Tan X."/>
            <person name="Lin W."/>
        </authorList>
    </citation>
    <scope>NUCLEOTIDE SEQUENCE [LARGE SCALE GENOMIC DNA]</scope>
    <source>
        <strain evidence="1 2">LS2</strain>
    </source>
</reference>
<evidence type="ECO:0000313" key="2">
    <source>
        <dbReference type="Proteomes" id="UP000078596"/>
    </source>
</evidence>